<dbReference type="AlphaFoldDB" id="A0A067Q759"/>
<reference evidence="2" key="1">
    <citation type="journal article" date="2014" name="Proc. Natl. Acad. Sci. U.S.A.">
        <title>Extensive sampling of basidiomycete genomes demonstrates inadequacy of the white-rot/brown-rot paradigm for wood decay fungi.</title>
        <authorList>
            <person name="Riley R."/>
            <person name="Salamov A.A."/>
            <person name="Brown D.W."/>
            <person name="Nagy L.G."/>
            <person name="Floudas D."/>
            <person name="Held B.W."/>
            <person name="Levasseur A."/>
            <person name="Lombard V."/>
            <person name="Morin E."/>
            <person name="Otillar R."/>
            <person name="Lindquist E.A."/>
            <person name="Sun H."/>
            <person name="LaButti K.M."/>
            <person name="Schmutz J."/>
            <person name="Jabbour D."/>
            <person name="Luo H."/>
            <person name="Baker S.E."/>
            <person name="Pisabarro A.G."/>
            <person name="Walton J.D."/>
            <person name="Blanchette R.A."/>
            <person name="Henrissat B."/>
            <person name="Martin F."/>
            <person name="Cullen D."/>
            <person name="Hibbett D.S."/>
            <person name="Grigoriev I.V."/>
        </authorList>
    </citation>
    <scope>NUCLEOTIDE SEQUENCE [LARGE SCALE GENOMIC DNA]</scope>
    <source>
        <strain evidence="2">MUCL 33604</strain>
    </source>
</reference>
<sequence>MLRSRNDQSSNKKRLYIAFYTAAQSTLENYHSALLLTPKRPKPTKFQAWRYHAQENDGDSGSAGRWKYDACRVRNDGRSLVDLETDGLRLVALLHVCKVNFRSTEIGFSLLLKEVDVKEGWEPGGDRDWVRDAIELLVERDVIGAVEIGIATVWGNGHRFAQSVEGCRQGRVPTCDLRGEKMKSEVVSL</sequence>
<gene>
    <name evidence="1" type="ORF">JAAARDRAFT_31471</name>
</gene>
<dbReference type="InterPro" id="IPR054208">
    <property type="entry name" value="DUF6914"/>
</dbReference>
<dbReference type="HOGENOM" id="CLU_095770_0_0_1"/>
<keyword evidence="2" id="KW-1185">Reference proteome</keyword>
<dbReference type="InParanoid" id="A0A067Q759"/>
<name>A0A067Q759_9AGAM</name>
<dbReference type="Proteomes" id="UP000027265">
    <property type="component" value="Unassembled WGS sequence"/>
</dbReference>
<dbReference type="EMBL" id="KL197712">
    <property type="protein sequence ID" value="KDQ61990.1"/>
    <property type="molecule type" value="Genomic_DNA"/>
</dbReference>
<protein>
    <submittedName>
        <fullName evidence="1">Uncharacterized protein</fullName>
    </submittedName>
</protein>
<evidence type="ECO:0000313" key="1">
    <source>
        <dbReference type="EMBL" id="KDQ61990.1"/>
    </source>
</evidence>
<evidence type="ECO:0000313" key="2">
    <source>
        <dbReference type="Proteomes" id="UP000027265"/>
    </source>
</evidence>
<proteinExistence type="predicted"/>
<accession>A0A067Q759</accession>
<dbReference type="OrthoDB" id="2679825at2759"/>
<organism evidence="1 2">
    <name type="scientific">Jaapia argillacea MUCL 33604</name>
    <dbReference type="NCBI Taxonomy" id="933084"/>
    <lineage>
        <taxon>Eukaryota</taxon>
        <taxon>Fungi</taxon>
        <taxon>Dikarya</taxon>
        <taxon>Basidiomycota</taxon>
        <taxon>Agaricomycotina</taxon>
        <taxon>Agaricomycetes</taxon>
        <taxon>Agaricomycetidae</taxon>
        <taxon>Jaapiales</taxon>
        <taxon>Jaapiaceae</taxon>
        <taxon>Jaapia</taxon>
    </lineage>
</organism>
<dbReference type="Pfam" id="PF21858">
    <property type="entry name" value="DUF6914"/>
    <property type="match status" value="1"/>
</dbReference>